<reference evidence="1 2" key="1">
    <citation type="journal article" date="2021" name="PeerJ">
        <title>Analysis of 44 Vibrio anguillarum genomes reveals high genetic diversity.</title>
        <authorList>
            <person name="Hansen M.J."/>
            <person name="Dalsgaard I."/>
        </authorList>
    </citation>
    <scope>NUCLEOTIDE SEQUENCE [LARGE SCALE GENOMIC DNA]</scope>
    <source>
        <strain evidence="1 2">17-16730-2A</strain>
    </source>
</reference>
<evidence type="ECO:0000313" key="2">
    <source>
        <dbReference type="Proteomes" id="UP000722957"/>
    </source>
</evidence>
<organism evidence="1 2">
    <name type="scientific">Vibrio anguillarum</name>
    <name type="common">Listonella anguillarum</name>
    <dbReference type="NCBI Taxonomy" id="55601"/>
    <lineage>
        <taxon>Bacteria</taxon>
        <taxon>Pseudomonadati</taxon>
        <taxon>Pseudomonadota</taxon>
        <taxon>Gammaproteobacteria</taxon>
        <taxon>Vibrionales</taxon>
        <taxon>Vibrionaceae</taxon>
        <taxon>Vibrio</taxon>
    </lineage>
</organism>
<dbReference type="RefSeq" id="WP_095661327.1">
    <property type="nucleotide sequence ID" value="NZ_CP023054.1"/>
</dbReference>
<dbReference type="AlphaFoldDB" id="A0ABD4KV46"/>
<name>A0ABD4KV46_VIBAN</name>
<proteinExistence type="predicted"/>
<dbReference type="EMBL" id="RDOM01001257">
    <property type="protein sequence ID" value="MBF4275486.1"/>
    <property type="molecule type" value="Genomic_DNA"/>
</dbReference>
<comment type="caution">
    <text evidence="1">The sequence shown here is derived from an EMBL/GenBank/DDBJ whole genome shotgun (WGS) entry which is preliminary data.</text>
</comment>
<protein>
    <submittedName>
        <fullName evidence="1">Uncharacterized protein</fullName>
    </submittedName>
</protein>
<evidence type="ECO:0000313" key="1">
    <source>
        <dbReference type="EMBL" id="MBF4275486.1"/>
    </source>
</evidence>
<accession>A0ABD4KV46</accession>
<gene>
    <name evidence="1" type="ORF">EAY07_26490</name>
</gene>
<dbReference type="Proteomes" id="UP000722957">
    <property type="component" value="Unassembled WGS sequence"/>
</dbReference>
<sequence>MGFYLWPEITRIIKSLGCWDVGIEVFYFNPSDFTENRVHEGFIGFLLEYQGQGIVSIMQQQAFYHFKIVFWLEYLQ</sequence>